<accession>X1QTE3</accession>
<dbReference type="AlphaFoldDB" id="X1QTE3"/>
<protein>
    <submittedName>
        <fullName evidence="1">Uncharacterized protein</fullName>
    </submittedName>
</protein>
<sequence>MTNKKLLKEIGVELSEARAMYKQRHYRTMKACLLHIEQLIAKNVKHFKG</sequence>
<name>X1QTE3_9ZZZZ</name>
<proteinExistence type="predicted"/>
<gene>
    <name evidence="1" type="ORF">S12H4_06996</name>
</gene>
<comment type="caution">
    <text evidence="1">The sequence shown here is derived from an EMBL/GenBank/DDBJ whole genome shotgun (WGS) entry which is preliminary data.</text>
</comment>
<dbReference type="EMBL" id="BARW01002530">
    <property type="protein sequence ID" value="GAI71862.1"/>
    <property type="molecule type" value="Genomic_DNA"/>
</dbReference>
<evidence type="ECO:0000313" key="1">
    <source>
        <dbReference type="EMBL" id="GAI71862.1"/>
    </source>
</evidence>
<reference evidence="1" key="1">
    <citation type="journal article" date="2014" name="Front. Microbiol.">
        <title>High frequency of phylogenetically diverse reductive dehalogenase-homologous genes in deep subseafloor sedimentary metagenomes.</title>
        <authorList>
            <person name="Kawai M."/>
            <person name="Futagami T."/>
            <person name="Toyoda A."/>
            <person name="Takaki Y."/>
            <person name="Nishi S."/>
            <person name="Hori S."/>
            <person name="Arai W."/>
            <person name="Tsubouchi T."/>
            <person name="Morono Y."/>
            <person name="Uchiyama I."/>
            <person name="Ito T."/>
            <person name="Fujiyama A."/>
            <person name="Inagaki F."/>
            <person name="Takami H."/>
        </authorList>
    </citation>
    <scope>NUCLEOTIDE SEQUENCE</scope>
    <source>
        <strain evidence="1">Expedition CK06-06</strain>
    </source>
</reference>
<organism evidence="1">
    <name type="scientific">marine sediment metagenome</name>
    <dbReference type="NCBI Taxonomy" id="412755"/>
    <lineage>
        <taxon>unclassified sequences</taxon>
        <taxon>metagenomes</taxon>
        <taxon>ecological metagenomes</taxon>
    </lineage>
</organism>